<dbReference type="InterPro" id="IPR008969">
    <property type="entry name" value="CarboxyPept-like_regulatory"/>
</dbReference>
<evidence type="ECO:0000256" key="4">
    <source>
        <dbReference type="ARBA" id="ARBA00022692"/>
    </source>
</evidence>
<evidence type="ECO:0000256" key="2">
    <source>
        <dbReference type="ARBA" id="ARBA00022448"/>
    </source>
</evidence>
<dbReference type="InterPro" id="IPR012910">
    <property type="entry name" value="Plug_dom"/>
</dbReference>
<dbReference type="InterPro" id="IPR000531">
    <property type="entry name" value="Beta-barrel_TonB"/>
</dbReference>
<reference evidence="12 13" key="1">
    <citation type="journal article" date="2018" name="Nat. Biotechnol.">
        <title>A standardized bacterial taxonomy based on genome phylogeny substantially revises the tree of life.</title>
        <authorList>
            <person name="Parks D.H."/>
            <person name="Chuvochina M."/>
            <person name="Waite D.W."/>
            <person name="Rinke C."/>
            <person name="Skarshewski A."/>
            <person name="Chaumeil P.A."/>
            <person name="Hugenholtz P."/>
        </authorList>
    </citation>
    <scope>NUCLEOTIDE SEQUENCE [LARGE SCALE GENOMIC DNA]</scope>
    <source>
        <strain evidence="12">UBA11482</strain>
    </source>
</reference>
<dbReference type="EMBL" id="DNWC01000073">
    <property type="protein sequence ID" value="HBJ08474.1"/>
    <property type="molecule type" value="Genomic_DNA"/>
</dbReference>
<dbReference type="Gene3D" id="2.170.130.10">
    <property type="entry name" value="TonB-dependent receptor, plug domain"/>
    <property type="match status" value="1"/>
</dbReference>
<comment type="similarity">
    <text evidence="8 9">Belongs to the TonB-dependent receptor family.</text>
</comment>
<organism evidence="12 13">
    <name type="scientific">Coprobacter fastidiosus</name>
    <dbReference type="NCBI Taxonomy" id="1099853"/>
    <lineage>
        <taxon>Bacteria</taxon>
        <taxon>Pseudomonadati</taxon>
        <taxon>Bacteroidota</taxon>
        <taxon>Bacteroidia</taxon>
        <taxon>Bacteroidales</taxon>
        <taxon>Barnesiellaceae</taxon>
        <taxon>Coprobacter</taxon>
    </lineage>
</organism>
<evidence type="ECO:0000256" key="6">
    <source>
        <dbReference type="ARBA" id="ARBA00023136"/>
    </source>
</evidence>
<evidence type="ECO:0000256" key="8">
    <source>
        <dbReference type="PROSITE-ProRule" id="PRU01360"/>
    </source>
</evidence>
<evidence type="ECO:0000256" key="9">
    <source>
        <dbReference type="RuleBase" id="RU003357"/>
    </source>
</evidence>
<dbReference type="NCBIfam" id="TIGR04056">
    <property type="entry name" value="OMP_RagA_SusC"/>
    <property type="match status" value="1"/>
</dbReference>
<sequence>MHNMKSGTERIVRIVGCLMAFFNFLLLVQPINAQTSGKVSVKGVVLDEAGETLPGATVTEKGTKNVAATDLDGKFTIKVSKSGATLIVSYVGYVTKEVTSKPDMKVILSENSKNLDEVVVVGYGTMKKRDVTGAISSISSKDIEQKMATNVFEALQGQTAGIQIISGSGQPGETSSIKIRGTSTFSADGVKPLYIVDGIPLDDIDGINPTDIASMEILKDAASAAIYGSRSANGVIIITTKQGEAGKPRIDVKYNHSWGTLSHKLAQANRADRRYYDNARRQYFLDNNIGNADESIQMIQDSLNVFFNVDNDYQDMILQTAQKDQVDISVGGGSDKIKYFINTGYFNERGIVPNTAFQRLTTRINSDYKPVKWMNMGSRIALTYSKKEGINENALLNAMLSRRPYFSTYYPDGSLVGVFNGQKNPIAQVEYTTDFTDAYKGNFYQFFEFDIYKGLKFRTNINANFSLSKRKKLYPSIITDEWQKSNEGGSYNYLGWNWMNEDYFSYSHKWGDHNFSAMAGFSAQRWSNQNEILVGTNSSTDYIYTMNAFASNLTQTSTGTWQTSHSLASLFARITYDYKGRYLLTANVRRDGSSRFAENNKWGNFPSASVGWRISDEKFMQFAKPTLDDAKIRVSYGVTGNESIGNYDYVYTYSPSTIYDGVGGVSATRIGKDNLKWEETKQFDIGLDLSFWNSRLTATFDYYDKYTSGLLADYELPKESGFSTMKTNVGEVSNRGFEVAIAGDIIRTKNFRWNASFNISRNINQIERLSEGKAYLEGDLWWMQEGGRIGDFYGYKYINVFQYDESNAFAEGSWQQLTPVFENGVFQNKYLLNGTEYTGKVLQKTLPNGKPFRGGDINWEEPEGSRDGIIDDNDRMIIGNALPDVTGGLSTQFTYKDWSLFISFYYSLGGEIYNFGEHNRNMFKYTGTTPSPDVIYNTWLKQGDIALYPRPYNDEYDNARYANSFYVEDGSFIRLQNVRLSYNLPKNWCRKCGVKGINLYAFVNNALTWTKYSGFDPEFSTSDPLQIGRDNYRYPKKREYGVGMSVNF</sequence>
<feature type="domain" description="TonB-dependent receptor-like beta-barrel" evidence="10">
    <location>
        <begin position="402"/>
        <end position="1005"/>
    </location>
</feature>
<dbReference type="PROSITE" id="PS52016">
    <property type="entry name" value="TONB_DEPENDENT_REC_3"/>
    <property type="match status" value="1"/>
</dbReference>
<dbReference type="SUPFAM" id="SSF49464">
    <property type="entry name" value="Carboxypeptidase regulatory domain-like"/>
    <property type="match status" value="1"/>
</dbReference>
<dbReference type="Pfam" id="PF00593">
    <property type="entry name" value="TonB_dep_Rec_b-barrel"/>
    <property type="match status" value="1"/>
</dbReference>
<keyword evidence="2 8" id="KW-0813">Transport</keyword>
<dbReference type="NCBIfam" id="TIGR04057">
    <property type="entry name" value="SusC_RagA_signa"/>
    <property type="match status" value="1"/>
</dbReference>
<protein>
    <submittedName>
        <fullName evidence="12">SusC/RagA family TonB-linked outer membrane protein</fullName>
    </submittedName>
</protein>
<keyword evidence="5 9" id="KW-0798">TonB box</keyword>
<comment type="caution">
    <text evidence="12">The sequence shown here is derived from an EMBL/GenBank/DDBJ whole genome shotgun (WGS) entry which is preliminary data.</text>
</comment>
<keyword evidence="6 8" id="KW-0472">Membrane</keyword>
<comment type="subcellular location">
    <subcellularLocation>
        <location evidence="1 8">Cell outer membrane</location>
        <topology evidence="1 8">Multi-pass membrane protein</topology>
    </subcellularLocation>
</comment>
<keyword evidence="3 8" id="KW-1134">Transmembrane beta strand</keyword>
<keyword evidence="7 8" id="KW-0998">Cell outer membrane</keyword>
<dbReference type="Proteomes" id="UP000262954">
    <property type="component" value="Unassembled WGS sequence"/>
</dbReference>
<evidence type="ECO:0000256" key="7">
    <source>
        <dbReference type="ARBA" id="ARBA00023237"/>
    </source>
</evidence>
<keyword evidence="4 8" id="KW-0812">Transmembrane</keyword>
<dbReference type="Pfam" id="PF13715">
    <property type="entry name" value="CarbopepD_reg_2"/>
    <property type="match status" value="1"/>
</dbReference>
<dbReference type="GO" id="GO:0009279">
    <property type="term" value="C:cell outer membrane"/>
    <property type="evidence" value="ECO:0007669"/>
    <property type="project" value="UniProtKB-SubCell"/>
</dbReference>
<dbReference type="FunFam" id="2.170.130.10:FF:000008">
    <property type="entry name" value="SusC/RagA family TonB-linked outer membrane protein"/>
    <property type="match status" value="1"/>
</dbReference>
<feature type="domain" description="TonB-dependent receptor plug" evidence="11">
    <location>
        <begin position="127"/>
        <end position="235"/>
    </location>
</feature>
<dbReference type="InterPro" id="IPR023997">
    <property type="entry name" value="TonB-dep_OMP_SusC/RagA_CS"/>
</dbReference>
<evidence type="ECO:0000256" key="1">
    <source>
        <dbReference type="ARBA" id="ARBA00004571"/>
    </source>
</evidence>
<evidence type="ECO:0000313" key="12">
    <source>
        <dbReference type="EMBL" id="HBJ08474.1"/>
    </source>
</evidence>
<dbReference type="Pfam" id="PF07715">
    <property type="entry name" value="Plug"/>
    <property type="match status" value="1"/>
</dbReference>
<dbReference type="InterPro" id="IPR037066">
    <property type="entry name" value="Plug_dom_sf"/>
</dbReference>
<name>A0A354M1T5_9BACT</name>
<accession>A0A354M1T5</accession>
<evidence type="ECO:0000256" key="3">
    <source>
        <dbReference type="ARBA" id="ARBA00022452"/>
    </source>
</evidence>
<dbReference type="InterPro" id="IPR023996">
    <property type="entry name" value="TonB-dep_OMP_SusC/RagA"/>
</dbReference>
<dbReference type="InterPro" id="IPR036942">
    <property type="entry name" value="Beta-barrel_TonB_sf"/>
</dbReference>
<dbReference type="SUPFAM" id="SSF56935">
    <property type="entry name" value="Porins"/>
    <property type="match status" value="1"/>
</dbReference>
<dbReference type="Gene3D" id="2.60.40.1120">
    <property type="entry name" value="Carboxypeptidase-like, regulatory domain"/>
    <property type="match status" value="1"/>
</dbReference>
<evidence type="ECO:0000256" key="5">
    <source>
        <dbReference type="ARBA" id="ARBA00023077"/>
    </source>
</evidence>
<evidence type="ECO:0000259" key="11">
    <source>
        <dbReference type="Pfam" id="PF07715"/>
    </source>
</evidence>
<dbReference type="AlphaFoldDB" id="A0A354M1T5"/>
<evidence type="ECO:0000313" key="13">
    <source>
        <dbReference type="Proteomes" id="UP000262954"/>
    </source>
</evidence>
<dbReference type="Gene3D" id="2.40.170.20">
    <property type="entry name" value="TonB-dependent receptor, beta-barrel domain"/>
    <property type="match status" value="1"/>
</dbReference>
<dbReference type="InterPro" id="IPR039426">
    <property type="entry name" value="TonB-dep_rcpt-like"/>
</dbReference>
<evidence type="ECO:0000259" key="10">
    <source>
        <dbReference type="Pfam" id="PF00593"/>
    </source>
</evidence>
<gene>
    <name evidence="12" type="ORF">DDY73_05660</name>
</gene>
<proteinExistence type="inferred from homology"/>